<feature type="transmembrane region" description="Helical" evidence="1">
    <location>
        <begin position="30"/>
        <end position="49"/>
    </location>
</feature>
<evidence type="ECO:0000313" key="2">
    <source>
        <dbReference type="EMBL" id="QOI90218.1"/>
    </source>
</evidence>
<dbReference type="EMBL" id="MT663534">
    <property type="protein sequence ID" value="QOI90218.1"/>
    <property type="molecule type" value="Genomic_DNA"/>
</dbReference>
<accession>A0A7M3UNG5</accession>
<reference evidence="2" key="1">
    <citation type="submission" date="2020-06" db="EMBL/GenBank/DDBJ databases">
        <title>Lateral gene transfer of anion-conducting channel rhodopsins between green algae and giant viruses.</title>
        <authorList>
            <person name="Rozenberg A."/>
            <person name="Oppermann J."/>
            <person name="Wietek J."/>
            <person name="Fernandez Lahore R.G."/>
            <person name="Sandaa R.-A."/>
            <person name="Bratbak G."/>
            <person name="Hegemann P."/>
            <person name="Beja O."/>
        </authorList>
    </citation>
    <scope>NUCLEOTIDE SEQUENCE</scope>
    <source>
        <strain evidence="2">01B</strain>
    </source>
</reference>
<dbReference type="Proteomes" id="UP001162120">
    <property type="component" value="Segment"/>
</dbReference>
<keyword evidence="1" id="KW-1133">Transmembrane helix</keyword>
<name>A0A7M3UNG5_9VIRU</name>
<keyword evidence="3" id="KW-1185">Reference proteome</keyword>
<gene>
    <name evidence="2" type="ORF">HWQ62_00081</name>
</gene>
<sequence length="52" mass="6213">MVIMQVTINFMYFARDPTQSPFFSTDFFELVLYVCMGVAVYWLIFKSLFNLK</sequence>
<evidence type="ECO:0000313" key="3">
    <source>
        <dbReference type="Proteomes" id="UP001162120"/>
    </source>
</evidence>
<keyword evidence="1" id="KW-0812">Transmembrane</keyword>
<protein>
    <submittedName>
        <fullName evidence="2">Uncharacterized protein</fullName>
    </submittedName>
</protein>
<evidence type="ECO:0000256" key="1">
    <source>
        <dbReference type="SAM" id="Phobius"/>
    </source>
</evidence>
<organism evidence="2 3">
    <name type="scientific">Pyramimonas orientalis virus 01B</name>
    <dbReference type="NCBI Taxonomy" id="3134525"/>
    <lineage>
        <taxon>Viruses</taxon>
        <taxon>Varidnaviria</taxon>
        <taxon>Bamfordvirae</taxon>
        <taxon>Nucleocytoviricota</taxon>
        <taxon>Megaviricetes</taxon>
        <taxon>Imitervirales</taxon>
        <taxon>Allomimiviridae</taxon>
        <taxon>Heliosvirus</taxon>
        <taxon>Heliosvirus raunefjordenense</taxon>
    </lineage>
</organism>
<keyword evidence="1" id="KW-0472">Membrane</keyword>
<proteinExistence type="predicted"/>